<keyword evidence="3" id="KW-1185">Reference proteome</keyword>
<protein>
    <submittedName>
        <fullName evidence="2">UrcA family protein</fullName>
    </submittedName>
</protein>
<dbReference type="InterPro" id="IPR030972">
    <property type="entry name" value="UrcA_uranyl"/>
</dbReference>
<dbReference type="AlphaFoldDB" id="A0A239FHF2"/>
<evidence type="ECO:0000313" key="2">
    <source>
        <dbReference type="EMBL" id="SNS56175.1"/>
    </source>
</evidence>
<dbReference type="OrthoDB" id="7428650at2"/>
<reference evidence="3" key="1">
    <citation type="submission" date="2017-06" db="EMBL/GenBank/DDBJ databases">
        <authorList>
            <person name="Varghese N."/>
            <person name="Submissions S."/>
        </authorList>
    </citation>
    <scope>NUCLEOTIDE SEQUENCE [LARGE SCALE GENOMIC DNA]</scope>
    <source>
        <strain evidence="3">LNB2</strain>
    </source>
</reference>
<evidence type="ECO:0000313" key="3">
    <source>
        <dbReference type="Proteomes" id="UP000198281"/>
    </source>
</evidence>
<dbReference type="NCBIfam" id="TIGR04433">
    <property type="entry name" value="UrcA_uranyl"/>
    <property type="match status" value="1"/>
</dbReference>
<dbReference type="EMBL" id="FZOS01000009">
    <property type="protein sequence ID" value="SNS56175.1"/>
    <property type="molecule type" value="Genomic_DNA"/>
</dbReference>
<name>A0A239FHF2_9SPHN</name>
<feature type="chain" id="PRO_5012602204" evidence="1">
    <location>
        <begin position="32"/>
        <end position="121"/>
    </location>
</feature>
<proteinExistence type="predicted"/>
<dbReference type="RefSeq" id="WP_089219494.1">
    <property type="nucleotide sequence ID" value="NZ_FZOS01000009.1"/>
</dbReference>
<keyword evidence="1" id="KW-0732">Signal</keyword>
<gene>
    <name evidence="2" type="ORF">SAMN06295912_10940</name>
</gene>
<evidence type="ECO:0000256" key="1">
    <source>
        <dbReference type="SAM" id="SignalP"/>
    </source>
</evidence>
<dbReference type="Proteomes" id="UP000198281">
    <property type="component" value="Unassembled WGS sequence"/>
</dbReference>
<organism evidence="2 3">
    <name type="scientific">Edaphosphingomonas laterariae</name>
    <dbReference type="NCBI Taxonomy" id="861865"/>
    <lineage>
        <taxon>Bacteria</taxon>
        <taxon>Pseudomonadati</taxon>
        <taxon>Pseudomonadota</taxon>
        <taxon>Alphaproteobacteria</taxon>
        <taxon>Sphingomonadales</taxon>
        <taxon>Rhizorhabdaceae</taxon>
        <taxon>Edaphosphingomonas</taxon>
    </lineage>
</organism>
<accession>A0A239FHF2</accession>
<feature type="signal peptide" evidence="1">
    <location>
        <begin position="1"/>
        <end position="31"/>
    </location>
</feature>
<sequence>MFTRFARTGFFTALSIVAASATVVAVSPASAQSESRSQQVRFGDIDLRSDDGLAELNSRIDNAAKDVCGVSDARTIQEISVARKCARVAIADTAGPVQLAVAEARSQQGYASNEVSVRAGR</sequence>